<accession>A0A7T7HM53</accession>
<dbReference type="PROSITE" id="PS51462">
    <property type="entry name" value="NUDIX"/>
    <property type="match status" value="1"/>
</dbReference>
<dbReference type="Gene3D" id="3.90.79.10">
    <property type="entry name" value="Nucleoside Triphosphate Pyrophosphohydrolase"/>
    <property type="match status" value="1"/>
</dbReference>
<name>A0A7T7HM53_9HYPH</name>
<dbReference type="RefSeq" id="WP_200337177.1">
    <property type="nucleotide sequence ID" value="NZ_CP066786.1"/>
</dbReference>
<feature type="domain" description="Nudix hydrolase" evidence="3">
    <location>
        <begin position="5"/>
        <end position="132"/>
    </location>
</feature>
<reference evidence="4 5" key="1">
    <citation type="submission" date="2020-12" db="EMBL/GenBank/DDBJ databases">
        <authorList>
            <person name="Zheng R.K."/>
            <person name="Sun C.M."/>
        </authorList>
    </citation>
    <scope>NUCLEOTIDE SEQUENCE [LARGE SCALE GENOMIC DNA]</scope>
    <source>
        <strain evidence="4 5">ZRK001</strain>
    </source>
</reference>
<dbReference type="PANTHER" id="PTHR43046:SF2">
    <property type="entry name" value="8-OXO-DGTP DIPHOSPHATASE-RELATED"/>
    <property type="match status" value="1"/>
</dbReference>
<evidence type="ECO:0000313" key="4">
    <source>
        <dbReference type="EMBL" id="QQM31651.1"/>
    </source>
</evidence>
<gene>
    <name evidence="4" type="ORF">JET14_05635</name>
</gene>
<dbReference type="InterPro" id="IPR015797">
    <property type="entry name" value="NUDIX_hydrolase-like_dom_sf"/>
</dbReference>
<comment type="cofactor">
    <cofactor evidence="1">
        <name>Mg(2+)</name>
        <dbReference type="ChEBI" id="CHEBI:18420"/>
    </cofactor>
</comment>
<dbReference type="Proteomes" id="UP000596083">
    <property type="component" value="Chromosome"/>
</dbReference>
<evidence type="ECO:0000256" key="2">
    <source>
        <dbReference type="ARBA" id="ARBA00022801"/>
    </source>
</evidence>
<evidence type="ECO:0000259" key="3">
    <source>
        <dbReference type="PROSITE" id="PS51462"/>
    </source>
</evidence>
<sequence>MSDDNTIRIAVALIINDKGEMLTVRKRGTEAFMQPGGKIDAGETPIAALLRELDEELALKLAPEAFRPEGLHREKAANEPGMIVTAEAFSTFGAPDVAPRAEIAEYRWLPLFGDIDVKCAALSEHHLFPIARKRFAELESAE</sequence>
<keyword evidence="2" id="KW-0378">Hydrolase</keyword>
<dbReference type="Pfam" id="PF00293">
    <property type="entry name" value="NUDIX"/>
    <property type="match status" value="1"/>
</dbReference>
<protein>
    <submittedName>
        <fullName evidence="4">NUDIX domain-containing protein</fullName>
    </submittedName>
</protein>
<dbReference type="InterPro" id="IPR000086">
    <property type="entry name" value="NUDIX_hydrolase_dom"/>
</dbReference>
<dbReference type="CDD" id="cd04690">
    <property type="entry name" value="NUDIX_Hydrolase"/>
    <property type="match status" value="1"/>
</dbReference>
<evidence type="ECO:0000256" key="1">
    <source>
        <dbReference type="ARBA" id="ARBA00001946"/>
    </source>
</evidence>
<dbReference type="GO" id="GO:0016787">
    <property type="term" value="F:hydrolase activity"/>
    <property type="evidence" value="ECO:0007669"/>
    <property type="project" value="UniProtKB-KW"/>
</dbReference>
<evidence type="ECO:0000313" key="5">
    <source>
        <dbReference type="Proteomes" id="UP000596083"/>
    </source>
</evidence>
<organism evidence="4 5">
    <name type="scientific">Martelella lutilitoris</name>
    <dbReference type="NCBI Taxonomy" id="2583532"/>
    <lineage>
        <taxon>Bacteria</taxon>
        <taxon>Pseudomonadati</taxon>
        <taxon>Pseudomonadota</taxon>
        <taxon>Alphaproteobacteria</taxon>
        <taxon>Hyphomicrobiales</taxon>
        <taxon>Aurantimonadaceae</taxon>
        <taxon>Martelella</taxon>
    </lineage>
</organism>
<dbReference type="SUPFAM" id="SSF55811">
    <property type="entry name" value="Nudix"/>
    <property type="match status" value="1"/>
</dbReference>
<dbReference type="AlphaFoldDB" id="A0A7T7HM53"/>
<dbReference type="KEGG" id="mlut:JET14_05635"/>
<proteinExistence type="predicted"/>
<dbReference type="EMBL" id="CP066786">
    <property type="protein sequence ID" value="QQM31651.1"/>
    <property type="molecule type" value="Genomic_DNA"/>
</dbReference>
<dbReference type="PANTHER" id="PTHR43046">
    <property type="entry name" value="GDP-MANNOSE MANNOSYL HYDROLASE"/>
    <property type="match status" value="1"/>
</dbReference>